<dbReference type="InterPro" id="IPR029052">
    <property type="entry name" value="Metallo-depent_PP-like"/>
</dbReference>
<feature type="region of interest" description="Disordered" evidence="1">
    <location>
        <begin position="1"/>
        <end position="68"/>
    </location>
</feature>
<dbReference type="GO" id="GO:0005737">
    <property type="term" value="C:cytoplasm"/>
    <property type="evidence" value="ECO:0007669"/>
    <property type="project" value="TreeGrafter"/>
</dbReference>
<sequence length="478" mass="50196">MATDEAEGDSATATRQQPIVIGDLPARFIPSAPPAPGKDDGGKTGTGKKKKKKKEKKQKQKQPTTKRLIIVGDVHGQLATLRALLTKLDFDHPRFSPDDRHTANAEADTAETSSGSDHLVLVGDIVTKGPDSAGVVQLAMDLGASAVRGNHDENVLRAAGRISSLQATAEGQEEADEGGDEGGEAVDSVLAKKKAKAANEHARAVARTLSKAQLNWLAALPIALRISGGLPGAATPPWNARTIVVVHAGLVPSVALEKQDRWAVMNMRSLVYHPRRPHHHLSSVEAEAAAASEAVREEARHKKKKKPAAVVPVDGREGEPWSHAWNRAQNAIKTEQDRVVVVYGHDAKAGLQADLEVDISAAEAALPTDYNSDDEGSGMEDDDDDDDAAAAAAADSAGASASKKKSNKQNNKKKKAPHKHAKGIRYAFGLDSGCGHGRQLSALVIEAVAATAGPEGDGEGARITHHIVQVDCGGGEGK</sequence>
<dbReference type="Pfam" id="PF00149">
    <property type="entry name" value="Metallophos"/>
    <property type="match status" value="1"/>
</dbReference>
<gene>
    <name evidence="3" type="ORF">B0T24DRAFT_534394</name>
</gene>
<proteinExistence type="predicted"/>
<evidence type="ECO:0000256" key="1">
    <source>
        <dbReference type="SAM" id="MobiDB-lite"/>
    </source>
</evidence>
<accession>A0AAE0N1V2</accession>
<dbReference type="InterPro" id="IPR050126">
    <property type="entry name" value="Ap4A_hydrolase"/>
</dbReference>
<feature type="compositionally biased region" description="Acidic residues" evidence="1">
    <location>
        <begin position="371"/>
        <end position="388"/>
    </location>
</feature>
<evidence type="ECO:0000313" key="3">
    <source>
        <dbReference type="EMBL" id="KAK3367048.1"/>
    </source>
</evidence>
<reference evidence="3" key="2">
    <citation type="submission" date="2023-06" db="EMBL/GenBank/DDBJ databases">
        <authorList>
            <consortium name="Lawrence Berkeley National Laboratory"/>
            <person name="Haridas S."/>
            <person name="Hensen N."/>
            <person name="Bonometti L."/>
            <person name="Westerberg I."/>
            <person name="Brannstrom I.O."/>
            <person name="Guillou S."/>
            <person name="Cros-Aarteil S."/>
            <person name="Calhoun S."/>
            <person name="Kuo A."/>
            <person name="Mondo S."/>
            <person name="Pangilinan J."/>
            <person name="Riley R."/>
            <person name="Labutti K."/>
            <person name="Andreopoulos B."/>
            <person name="Lipzen A."/>
            <person name="Chen C."/>
            <person name="Yanf M."/>
            <person name="Daum C."/>
            <person name="Ng V."/>
            <person name="Clum A."/>
            <person name="Steindorff A."/>
            <person name="Ohm R."/>
            <person name="Martin F."/>
            <person name="Silar P."/>
            <person name="Natvig D."/>
            <person name="Lalanne C."/>
            <person name="Gautier V."/>
            <person name="Ament-Velasquez S.L."/>
            <person name="Kruys A."/>
            <person name="Hutchinson M.I."/>
            <person name="Powell A.J."/>
            <person name="Barry K."/>
            <person name="Miller A.N."/>
            <person name="Grigoriev I.V."/>
            <person name="Debuchy R."/>
            <person name="Gladieux P."/>
            <person name="Thoren M.H."/>
            <person name="Johannesson H."/>
        </authorList>
    </citation>
    <scope>NUCLEOTIDE SEQUENCE</scope>
    <source>
        <strain evidence="3">CBS 958.72</strain>
    </source>
</reference>
<dbReference type="GO" id="GO:0000298">
    <property type="term" value="F:endopolyphosphatase activity"/>
    <property type="evidence" value="ECO:0007669"/>
    <property type="project" value="TreeGrafter"/>
</dbReference>
<evidence type="ECO:0000259" key="2">
    <source>
        <dbReference type="Pfam" id="PF00149"/>
    </source>
</evidence>
<protein>
    <submittedName>
        <fullName evidence="3">Metallo-dependent phosphatase-like protein</fullName>
    </submittedName>
</protein>
<dbReference type="GO" id="GO:0006798">
    <property type="term" value="P:polyphosphate catabolic process"/>
    <property type="evidence" value="ECO:0007669"/>
    <property type="project" value="TreeGrafter"/>
</dbReference>
<dbReference type="InterPro" id="IPR004843">
    <property type="entry name" value="Calcineurin-like_PHP"/>
</dbReference>
<feature type="compositionally biased region" description="Low complexity" evidence="1">
    <location>
        <begin position="389"/>
        <end position="401"/>
    </location>
</feature>
<organism evidence="3 4">
    <name type="scientific">Lasiosphaeria ovina</name>
    <dbReference type="NCBI Taxonomy" id="92902"/>
    <lineage>
        <taxon>Eukaryota</taxon>
        <taxon>Fungi</taxon>
        <taxon>Dikarya</taxon>
        <taxon>Ascomycota</taxon>
        <taxon>Pezizomycotina</taxon>
        <taxon>Sordariomycetes</taxon>
        <taxon>Sordariomycetidae</taxon>
        <taxon>Sordariales</taxon>
        <taxon>Lasiosphaeriaceae</taxon>
        <taxon>Lasiosphaeria</taxon>
    </lineage>
</organism>
<dbReference type="AlphaFoldDB" id="A0AAE0N1V2"/>
<feature type="compositionally biased region" description="Basic and acidic residues" evidence="1">
    <location>
        <begin position="94"/>
        <end position="103"/>
    </location>
</feature>
<feature type="compositionally biased region" description="Basic residues" evidence="1">
    <location>
        <begin position="402"/>
        <end position="422"/>
    </location>
</feature>
<dbReference type="EMBL" id="JAULSN010000007">
    <property type="protein sequence ID" value="KAK3367048.1"/>
    <property type="molecule type" value="Genomic_DNA"/>
</dbReference>
<keyword evidence="4" id="KW-1185">Reference proteome</keyword>
<feature type="domain" description="Calcineurin-like phosphoesterase" evidence="2">
    <location>
        <begin position="67"/>
        <end position="347"/>
    </location>
</feature>
<comment type="caution">
    <text evidence="3">The sequence shown here is derived from an EMBL/GenBank/DDBJ whole genome shotgun (WGS) entry which is preliminary data.</text>
</comment>
<feature type="compositionally biased region" description="Basic residues" evidence="1">
    <location>
        <begin position="46"/>
        <end position="60"/>
    </location>
</feature>
<feature type="region of interest" description="Disordered" evidence="1">
    <location>
        <begin position="94"/>
        <end position="115"/>
    </location>
</feature>
<dbReference type="GO" id="GO:0016791">
    <property type="term" value="F:phosphatase activity"/>
    <property type="evidence" value="ECO:0007669"/>
    <property type="project" value="TreeGrafter"/>
</dbReference>
<evidence type="ECO:0000313" key="4">
    <source>
        <dbReference type="Proteomes" id="UP001287356"/>
    </source>
</evidence>
<name>A0AAE0N1V2_9PEZI</name>
<reference evidence="3" key="1">
    <citation type="journal article" date="2023" name="Mol. Phylogenet. Evol.">
        <title>Genome-scale phylogeny and comparative genomics of the fungal order Sordariales.</title>
        <authorList>
            <person name="Hensen N."/>
            <person name="Bonometti L."/>
            <person name="Westerberg I."/>
            <person name="Brannstrom I.O."/>
            <person name="Guillou S."/>
            <person name="Cros-Aarteil S."/>
            <person name="Calhoun S."/>
            <person name="Haridas S."/>
            <person name="Kuo A."/>
            <person name="Mondo S."/>
            <person name="Pangilinan J."/>
            <person name="Riley R."/>
            <person name="LaButti K."/>
            <person name="Andreopoulos B."/>
            <person name="Lipzen A."/>
            <person name="Chen C."/>
            <person name="Yan M."/>
            <person name="Daum C."/>
            <person name="Ng V."/>
            <person name="Clum A."/>
            <person name="Steindorff A."/>
            <person name="Ohm R.A."/>
            <person name="Martin F."/>
            <person name="Silar P."/>
            <person name="Natvig D.O."/>
            <person name="Lalanne C."/>
            <person name="Gautier V."/>
            <person name="Ament-Velasquez S.L."/>
            <person name="Kruys A."/>
            <person name="Hutchinson M.I."/>
            <person name="Powell A.J."/>
            <person name="Barry K."/>
            <person name="Miller A.N."/>
            <person name="Grigoriev I.V."/>
            <person name="Debuchy R."/>
            <person name="Gladieux P."/>
            <person name="Hiltunen Thoren M."/>
            <person name="Johannesson H."/>
        </authorList>
    </citation>
    <scope>NUCLEOTIDE SEQUENCE</scope>
    <source>
        <strain evidence="3">CBS 958.72</strain>
    </source>
</reference>
<dbReference type="PANTHER" id="PTHR42850:SF4">
    <property type="entry name" value="ZINC-DEPENDENT ENDOPOLYPHOSPHATASE"/>
    <property type="match status" value="1"/>
</dbReference>
<dbReference type="Gene3D" id="3.60.21.10">
    <property type="match status" value="1"/>
</dbReference>
<dbReference type="SUPFAM" id="SSF56300">
    <property type="entry name" value="Metallo-dependent phosphatases"/>
    <property type="match status" value="1"/>
</dbReference>
<dbReference type="PANTHER" id="PTHR42850">
    <property type="entry name" value="METALLOPHOSPHOESTERASE"/>
    <property type="match status" value="1"/>
</dbReference>
<feature type="region of interest" description="Disordered" evidence="1">
    <location>
        <begin position="366"/>
        <end position="422"/>
    </location>
</feature>
<dbReference type="Proteomes" id="UP001287356">
    <property type="component" value="Unassembled WGS sequence"/>
</dbReference>